<gene>
    <name evidence="2" type="ORF">FIBSPDRAFT_849050</name>
</gene>
<evidence type="ECO:0000256" key="1">
    <source>
        <dbReference type="SAM" id="MobiDB-lite"/>
    </source>
</evidence>
<accession>A0A166UV63</accession>
<protein>
    <submittedName>
        <fullName evidence="2">Uncharacterized protein</fullName>
    </submittedName>
</protein>
<dbReference type="EMBL" id="KV417487">
    <property type="protein sequence ID" value="KZP32069.1"/>
    <property type="molecule type" value="Genomic_DNA"/>
</dbReference>
<name>A0A166UV63_9AGAM</name>
<reference evidence="2 3" key="1">
    <citation type="journal article" date="2016" name="Mol. Biol. Evol.">
        <title>Comparative Genomics of Early-Diverging Mushroom-Forming Fungi Provides Insights into the Origins of Lignocellulose Decay Capabilities.</title>
        <authorList>
            <person name="Nagy L.G."/>
            <person name="Riley R."/>
            <person name="Tritt A."/>
            <person name="Adam C."/>
            <person name="Daum C."/>
            <person name="Floudas D."/>
            <person name="Sun H."/>
            <person name="Yadav J.S."/>
            <person name="Pangilinan J."/>
            <person name="Larsson K.H."/>
            <person name="Matsuura K."/>
            <person name="Barry K."/>
            <person name="Labutti K."/>
            <person name="Kuo R."/>
            <person name="Ohm R.A."/>
            <person name="Bhattacharya S.S."/>
            <person name="Shirouzu T."/>
            <person name="Yoshinaga Y."/>
            <person name="Martin F.M."/>
            <person name="Grigoriev I.V."/>
            <person name="Hibbett D.S."/>
        </authorList>
    </citation>
    <scope>NUCLEOTIDE SEQUENCE [LARGE SCALE GENOMIC DNA]</scope>
    <source>
        <strain evidence="2 3">CBS 109695</strain>
    </source>
</reference>
<feature type="region of interest" description="Disordered" evidence="1">
    <location>
        <begin position="22"/>
        <end position="91"/>
    </location>
</feature>
<proteinExistence type="predicted"/>
<feature type="compositionally biased region" description="Low complexity" evidence="1">
    <location>
        <begin position="49"/>
        <end position="62"/>
    </location>
</feature>
<dbReference type="Proteomes" id="UP000076532">
    <property type="component" value="Unassembled WGS sequence"/>
</dbReference>
<organism evidence="2 3">
    <name type="scientific">Athelia psychrophila</name>
    <dbReference type="NCBI Taxonomy" id="1759441"/>
    <lineage>
        <taxon>Eukaryota</taxon>
        <taxon>Fungi</taxon>
        <taxon>Dikarya</taxon>
        <taxon>Basidiomycota</taxon>
        <taxon>Agaricomycotina</taxon>
        <taxon>Agaricomycetes</taxon>
        <taxon>Agaricomycetidae</taxon>
        <taxon>Atheliales</taxon>
        <taxon>Atheliaceae</taxon>
        <taxon>Athelia</taxon>
    </lineage>
</organism>
<keyword evidence="3" id="KW-1185">Reference proteome</keyword>
<feature type="compositionally biased region" description="Polar residues" evidence="1">
    <location>
        <begin position="79"/>
        <end position="91"/>
    </location>
</feature>
<sequence length="91" mass="9496">MPDRSAEQSLATSTLARAMLSVANSSSSSTIPHYAQDGFAPDLSQTLQPYPRYTPSSPSRSTAPGTAKPAATMYRKSPHSQPKSPSTAGLG</sequence>
<evidence type="ECO:0000313" key="2">
    <source>
        <dbReference type="EMBL" id="KZP32069.1"/>
    </source>
</evidence>
<evidence type="ECO:0000313" key="3">
    <source>
        <dbReference type="Proteomes" id="UP000076532"/>
    </source>
</evidence>
<dbReference type="AlphaFoldDB" id="A0A166UV63"/>